<dbReference type="AlphaFoldDB" id="A0A316VP29"/>
<reference evidence="21 22" key="1">
    <citation type="journal article" date="2018" name="Mol. Biol. Evol.">
        <title>Broad Genomic Sampling Reveals a Smut Pathogenic Ancestry of the Fungal Clade Ustilaginomycotina.</title>
        <authorList>
            <person name="Kijpornyongpan T."/>
            <person name="Mondo S.J."/>
            <person name="Barry K."/>
            <person name="Sandor L."/>
            <person name="Lee J."/>
            <person name="Lipzen A."/>
            <person name="Pangilinan J."/>
            <person name="LaButti K."/>
            <person name="Hainaut M."/>
            <person name="Henrissat B."/>
            <person name="Grigoriev I.V."/>
            <person name="Spatafora J.W."/>
            <person name="Aime M.C."/>
        </authorList>
    </citation>
    <scope>NUCLEOTIDE SEQUENCE [LARGE SCALE GENOMIC DNA]</scope>
    <source>
        <strain evidence="21 22">MCA 3882</strain>
    </source>
</reference>
<comment type="similarity">
    <text evidence="4 16 18">Belongs to the MRE11/RAD32 family.</text>
</comment>
<organism evidence="21 22">
    <name type="scientific">Meira miltonrushii</name>
    <dbReference type="NCBI Taxonomy" id="1280837"/>
    <lineage>
        <taxon>Eukaryota</taxon>
        <taxon>Fungi</taxon>
        <taxon>Dikarya</taxon>
        <taxon>Basidiomycota</taxon>
        <taxon>Ustilaginomycotina</taxon>
        <taxon>Exobasidiomycetes</taxon>
        <taxon>Exobasidiales</taxon>
        <taxon>Brachybasidiaceae</taxon>
        <taxon>Meira</taxon>
    </lineage>
</organism>
<dbReference type="InterPro" id="IPR004843">
    <property type="entry name" value="Calcineurin-like_PHP"/>
</dbReference>
<comment type="function">
    <text evidence="16">Core component of the MRN complex, which plays a central role in double-strand break (DSB) repair, DNA recombination, maintenance of telomere integrity and meiosis. The MRN complex is involved in the repair of DNA double-strand breaks (DSBs) via homologous recombination (HR), an error-free mechanism which primarily occurs during S and G2 phases. The complex (1) mediates the end resection of damaged DNA, which generates proper single-stranded DNA, a key initial steps in HR, and is (2) required for the recruitment of other repair factors and efficient activation of ATM and ATR upon DNA damage. Within the MRN complex, MRE11 possesses both single-strand endonuclease activity and double-strand-specific 3'-5' exonuclease activity. MRE11 first endonucleolytically cleaves the 5' strand at DNA DSB ends to prevent non-homologous end joining (NHEJ) and licence HR. It then generates a single-stranded DNA gap via 3' to 5' exonucleolytic degradation, which is required for single-strand invasion and recombination.</text>
</comment>
<dbReference type="InParanoid" id="A0A316VP29"/>
<evidence type="ECO:0000256" key="1">
    <source>
        <dbReference type="ARBA" id="ARBA00001936"/>
    </source>
</evidence>
<evidence type="ECO:0000256" key="4">
    <source>
        <dbReference type="ARBA" id="ARBA00009028"/>
    </source>
</evidence>
<dbReference type="GO" id="GO:0030870">
    <property type="term" value="C:Mre11 complex"/>
    <property type="evidence" value="ECO:0007669"/>
    <property type="project" value="UniProtKB-UniRule"/>
</dbReference>
<comment type="subcellular location">
    <subcellularLocation>
        <location evidence="3">Chromosome</location>
    </subcellularLocation>
    <subcellularLocation>
        <location evidence="2 16">Nucleus</location>
    </subcellularLocation>
</comment>
<keyword evidence="12 16" id="KW-0234">DNA repair</keyword>
<keyword evidence="9 16" id="KW-0227">DNA damage</keyword>
<dbReference type="Gene3D" id="3.60.21.10">
    <property type="match status" value="1"/>
</dbReference>
<evidence type="ECO:0000259" key="20">
    <source>
        <dbReference type="SMART" id="SM01347"/>
    </source>
</evidence>
<dbReference type="CDD" id="cd00840">
    <property type="entry name" value="MPP_Mre11_N"/>
    <property type="match status" value="1"/>
</dbReference>
<sequence>MAPKRARRGSRASRGDTESVPGSQVQEREEETDQIIQQENGQNGNSSNGATHNQEQDDDPNHVKIMLATDNHVGYMERDPVRGSDSINTFREILQMAKDHDVDFILLGGDLFHENRPSRTTMHQVMGALREFTLGDKPVSIELLSDPNDGKPEGYQFPAVNYEDPNLNVAIPVFSIHGNHDDPQGVGPEGALSAVDLLSISGLMNYFGKVELPSADDVAKKGSTQAPAKGGLSDVGIRIRPVLLQKGDTKIALYGMGNIKDERMNFELRSNRVRMYRPREDPDDWFNILAIHQNRAAHNPKATVPEGMFDDSVHLVVWGHEHEQLIKPQSVGGKRYLISQPGSSVATSLCPGEAAEKQVAIIHVKGRDFTMEPLTLKTVRPFVMDEVDLDEIVDQANLRIDDKQGVTKLLKRKVKDLIEQANQEWDSKHANIPIDEQPERMLPLVRLRVLYTRHEMGNLVRFGQESTEIVANPRDLLQFSKKKTENASRKNAGNTEDYLEPTDDMLPSEKLEKVSMSDLVRTYLATQSLHILNPTGLERAVMKFVEKDDKDAIGRFVEKELRSTNSNLVTGNPDEQALDAELDRIRGEKNRAADDERAANDQSDDDGGPRRGGTNESDNSSLGDFDIPDPAVAKKSTGRSTTTTRGGRGGGRKATAARSPQTQQIDEDDEPPTPAPKASSRAAALAGPPKKSTAKASKPASSRAAALASTSSGRRTSGTRAAARKATTRLAGDDVEEEDGDDDFEMVE</sequence>
<feature type="region of interest" description="Disordered" evidence="19">
    <location>
        <begin position="589"/>
        <end position="748"/>
    </location>
</feature>
<feature type="region of interest" description="Disordered" evidence="19">
    <location>
        <begin position="1"/>
        <end position="60"/>
    </location>
</feature>
<evidence type="ECO:0000256" key="16">
    <source>
        <dbReference type="PIRNR" id="PIRNR000882"/>
    </source>
</evidence>
<evidence type="ECO:0000256" key="10">
    <source>
        <dbReference type="ARBA" id="ARBA00022801"/>
    </source>
</evidence>
<feature type="active site" description="Proton donor" evidence="17">
    <location>
        <position position="180"/>
    </location>
</feature>
<evidence type="ECO:0000256" key="15">
    <source>
        <dbReference type="ARBA" id="ARBA00023254"/>
    </source>
</evidence>
<dbReference type="GO" id="GO:0008296">
    <property type="term" value="F:3'-5'-DNA exonuclease activity"/>
    <property type="evidence" value="ECO:0007669"/>
    <property type="project" value="InterPro"/>
</dbReference>
<dbReference type="InterPro" id="IPR007281">
    <property type="entry name" value="Mre11_DNA-bd"/>
</dbReference>
<feature type="compositionally biased region" description="Low complexity" evidence="19">
    <location>
        <begin position="34"/>
        <end position="49"/>
    </location>
</feature>
<feature type="domain" description="Mre11 DNA-binding" evidence="20">
    <location>
        <begin position="369"/>
        <end position="544"/>
    </location>
</feature>
<feature type="compositionally biased region" description="Basic residues" evidence="19">
    <location>
        <begin position="1"/>
        <end position="11"/>
    </location>
</feature>
<keyword evidence="22" id="KW-1185">Reference proteome</keyword>
<keyword evidence="14 16" id="KW-0539">Nucleus</keyword>
<dbReference type="GO" id="GO:0000724">
    <property type="term" value="P:double-strand break repair via homologous recombination"/>
    <property type="evidence" value="ECO:0007669"/>
    <property type="project" value="TreeGrafter"/>
</dbReference>
<evidence type="ECO:0000256" key="18">
    <source>
        <dbReference type="RuleBase" id="RU003447"/>
    </source>
</evidence>
<dbReference type="PANTHER" id="PTHR10139">
    <property type="entry name" value="DOUBLE-STRAND BREAK REPAIR PROTEIN MRE11"/>
    <property type="match status" value="1"/>
</dbReference>
<evidence type="ECO:0000256" key="2">
    <source>
        <dbReference type="ARBA" id="ARBA00004123"/>
    </source>
</evidence>
<evidence type="ECO:0000313" key="21">
    <source>
        <dbReference type="EMBL" id="PWN37275.1"/>
    </source>
</evidence>
<keyword evidence="6 16" id="KW-0540">Nuclease</keyword>
<keyword evidence="11 16" id="KW-0269">Exonuclease</keyword>
<name>A0A316VP29_9BASI</name>
<feature type="compositionally biased region" description="Acidic residues" evidence="19">
    <location>
        <begin position="733"/>
        <end position="748"/>
    </location>
</feature>
<dbReference type="InterPro" id="IPR029052">
    <property type="entry name" value="Metallo-depent_PP-like"/>
</dbReference>
<evidence type="ECO:0000256" key="13">
    <source>
        <dbReference type="ARBA" id="ARBA00023211"/>
    </source>
</evidence>
<dbReference type="InterPro" id="IPR038487">
    <property type="entry name" value="Mre11_capping_dom"/>
</dbReference>
<keyword evidence="10 16" id="KW-0378">Hydrolase</keyword>
<evidence type="ECO:0000256" key="11">
    <source>
        <dbReference type="ARBA" id="ARBA00022839"/>
    </source>
</evidence>
<evidence type="ECO:0000256" key="19">
    <source>
        <dbReference type="SAM" id="MobiDB-lite"/>
    </source>
</evidence>
<dbReference type="GO" id="GO:0031573">
    <property type="term" value="P:mitotic intra-S DNA damage checkpoint signaling"/>
    <property type="evidence" value="ECO:0007669"/>
    <property type="project" value="TreeGrafter"/>
</dbReference>
<feature type="compositionally biased region" description="Basic and acidic residues" evidence="19">
    <location>
        <begin position="589"/>
        <end position="599"/>
    </location>
</feature>
<dbReference type="Gene3D" id="3.30.110.110">
    <property type="entry name" value="Mre11, capping domain"/>
    <property type="match status" value="1"/>
</dbReference>
<evidence type="ECO:0000313" key="22">
    <source>
        <dbReference type="Proteomes" id="UP000245771"/>
    </source>
</evidence>
<keyword evidence="8 16" id="KW-0255">Endonuclease</keyword>
<dbReference type="FunCoup" id="A0A316VP29">
    <property type="interactions" value="597"/>
</dbReference>
<comment type="cofactor">
    <cofactor evidence="1 16">
        <name>Mn(2+)</name>
        <dbReference type="ChEBI" id="CHEBI:29035"/>
    </cofactor>
</comment>
<evidence type="ECO:0000256" key="9">
    <source>
        <dbReference type="ARBA" id="ARBA00022763"/>
    </source>
</evidence>
<feature type="compositionally biased region" description="Low complexity" evidence="19">
    <location>
        <begin position="676"/>
        <end position="721"/>
    </location>
</feature>
<dbReference type="Pfam" id="PF00149">
    <property type="entry name" value="Metallophos"/>
    <property type="match status" value="1"/>
</dbReference>
<dbReference type="PIRSF" id="PIRSF000882">
    <property type="entry name" value="DSB_repair_MRE11"/>
    <property type="match status" value="1"/>
</dbReference>
<evidence type="ECO:0000256" key="8">
    <source>
        <dbReference type="ARBA" id="ARBA00022759"/>
    </source>
</evidence>
<dbReference type="GO" id="GO:0097552">
    <property type="term" value="P:mitochondrial double-strand break repair via homologous recombination"/>
    <property type="evidence" value="ECO:0007669"/>
    <property type="project" value="TreeGrafter"/>
</dbReference>
<dbReference type="GeneID" id="37018676"/>
<dbReference type="NCBIfam" id="TIGR00583">
    <property type="entry name" value="mre11"/>
    <property type="match status" value="1"/>
</dbReference>
<dbReference type="GO" id="GO:0030145">
    <property type="term" value="F:manganese ion binding"/>
    <property type="evidence" value="ECO:0007669"/>
    <property type="project" value="UniProtKB-UniRule"/>
</dbReference>
<evidence type="ECO:0000256" key="12">
    <source>
        <dbReference type="ARBA" id="ARBA00023204"/>
    </source>
</evidence>
<dbReference type="OrthoDB" id="30417at2759"/>
<accession>A0A316VP29</accession>
<dbReference type="GO" id="GO:0007095">
    <property type="term" value="P:mitotic G2 DNA damage checkpoint signaling"/>
    <property type="evidence" value="ECO:0007669"/>
    <property type="project" value="TreeGrafter"/>
</dbReference>
<gene>
    <name evidence="21" type="ORF">FA14DRAFT_129722</name>
</gene>
<dbReference type="RefSeq" id="XP_025357577.1">
    <property type="nucleotide sequence ID" value="XM_025496895.1"/>
</dbReference>
<dbReference type="SMART" id="SM01347">
    <property type="entry name" value="Mre11_DNA_bind"/>
    <property type="match status" value="1"/>
</dbReference>
<dbReference type="STRING" id="1280837.A0A316VP29"/>
<dbReference type="Proteomes" id="UP000245771">
    <property type="component" value="Unassembled WGS sequence"/>
</dbReference>
<evidence type="ECO:0000256" key="17">
    <source>
        <dbReference type="PIRSR" id="PIRSR000882-1"/>
    </source>
</evidence>
<dbReference type="Pfam" id="PF04152">
    <property type="entry name" value="Mre11_DNA_bind"/>
    <property type="match status" value="1"/>
</dbReference>
<evidence type="ECO:0000256" key="5">
    <source>
        <dbReference type="ARBA" id="ARBA00022454"/>
    </source>
</evidence>
<keyword evidence="7" id="KW-0479">Metal-binding</keyword>
<evidence type="ECO:0000256" key="7">
    <source>
        <dbReference type="ARBA" id="ARBA00022723"/>
    </source>
</evidence>
<dbReference type="FunFam" id="3.60.21.10:FF:000011">
    <property type="entry name" value="Double-strand break repair protein"/>
    <property type="match status" value="1"/>
</dbReference>
<dbReference type="SUPFAM" id="SSF56300">
    <property type="entry name" value="Metallo-dependent phosphatases"/>
    <property type="match status" value="1"/>
</dbReference>
<feature type="region of interest" description="Disordered" evidence="19">
    <location>
        <begin position="482"/>
        <end position="503"/>
    </location>
</feature>
<dbReference type="InterPro" id="IPR003701">
    <property type="entry name" value="Mre11"/>
</dbReference>
<keyword evidence="5" id="KW-0158">Chromosome</keyword>
<feature type="compositionally biased region" description="Low complexity" evidence="19">
    <location>
        <begin position="634"/>
        <end position="645"/>
    </location>
</feature>
<proteinExistence type="inferred from homology"/>
<dbReference type="GO" id="GO:0006303">
    <property type="term" value="P:double-strand break repair via nonhomologous end joining"/>
    <property type="evidence" value="ECO:0007669"/>
    <property type="project" value="TreeGrafter"/>
</dbReference>
<evidence type="ECO:0000256" key="6">
    <source>
        <dbReference type="ARBA" id="ARBA00022722"/>
    </source>
</evidence>
<dbReference type="InterPro" id="IPR041796">
    <property type="entry name" value="Mre11_N"/>
</dbReference>
<dbReference type="EMBL" id="KZ819602">
    <property type="protein sequence ID" value="PWN37275.1"/>
    <property type="molecule type" value="Genomic_DNA"/>
</dbReference>
<dbReference type="GO" id="GO:0042138">
    <property type="term" value="P:meiotic DNA double-strand break formation"/>
    <property type="evidence" value="ECO:0007669"/>
    <property type="project" value="TreeGrafter"/>
</dbReference>
<dbReference type="PANTHER" id="PTHR10139:SF1">
    <property type="entry name" value="DOUBLE-STRAND BREAK REPAIR PROTEIN MRE11"/>
    <property type="match status" value="1"/>
</dbReference>
<protein>
    <recommendedName>
        <fullName evidence="16">Double-strand break repair protein</fullName>
    </recommendedName>
</protein>
<keyword evidence="13 16" id="KW-0464">Manganese</keyword>
<keyword evidence="15 16" id="KW-0469">Meiosis</keyword>
<dbReference type="GO" id="GO:0000014">
    <property type="term" value="F:single-stranded DNA endodeoxyribonuclease activity"/>
    <property type="evidence" value="ECO:0007669"/>
    <property type="project" value="TreeGrafter"/>
</dbReference>
<dbReference type="GO" id="GO:0000723">
    <property type="term" value="P:telomere maintenance"/>
    <property type="evidence" value="ECO:0007669"/>
    <property type="project" value="TreeGrafter"/>
</dbReference>
<dbReference type="GO" id="GO:0035861">
    <property type="term" value="C:site of double-strand break"/>
    <property type="evidence" value="ECO:0007669"/>
    <property type="project" value="TreeGrafter"/>
</dbReference>
<evidence type="ECO:0000256" key="14">
    <source>
        <dbReference type="ARBA" id="ARBA00023242"/>
    </source>
</evidence>
<evidence type="ECO:0000256" key="3">
    <source>
        <dbReference type="ARBA" id="ARBA00004286"/>
    </source>
</evidence>